<evidence type="ECO:0000313" key="2">
    <source>
        <dbReference type="EMBL" id="EFI27192.1"/>
    </source>
</evidence>
<feature type="region of interest" description="Disordered" evidence="1">
    <location>
        <begin position="30"/>
        <end position="60"/>
    </location>
</feature>
<dbReference type="EMBL" id="AACS02000008">
    <property type="protein sequence ID" value="EFI27192.1"/>
    <property type="molecule type" value="Genomic_DNA"/>
</dbReference>
<organism evidence="2 3">
    <name type="scientific">Coprinopsis cinerea (strain Okayama-7 / 130 / ATCC MYA-4618 / FGSC 9003)</name>
    <name type="common">Inky cap fungus</name>
    <name type="synonym">Hormographiella aspergillata</name>
    <dbReference type="NCBI Taxonomy" id="240176"/>
    <lineage>
        <taxon>Eukaryota</taxon>
        <taxon>Fungi</taxon>
        <taxon>Dikarya</taxon>
        <taxon>Basidiomycota</taxon>
        <taxon>Agaricomycotina</taxon>
        <taxon>Agaricomycetes</taxon>
        <taxon>Agaricomycetidae</taxon>
        <taxon>Agaricales</taxon>
        <taxon>Agaricineae</taxon>
        <taxon>Psathyrellaceae</taxon>
        <taxon>Coprinopsis</taxon>
    </lineage>
</organism>
<protein>
    <submittedName>
        <fullName evidence="2">Uncharacterized protein</fullName>
    </submittedName>
</protein>
<dbReference type="HOGENOM" id="CLU_1906630_0_0_1"/>
<dbReference type="Proteomes" id="UP000001861">
    <property type="component" value="Unassembled WGS sequence"/>
</dbReference>
<evidence type="ECO:0000313" key="3">
    <source>
        <dbReference type="Proteomes" id="UP000001861"/>
    </source>
</evidence>
<dbReference type="VEuPathDB" id="FungiDB:CC1G_15017"/>
<feature type="compositionally biased region" description="Basic and acidic residues" evidence="1">
    <location>
        <begin position="35"/>
        <end position="53"/>
    </location>
</feature>
<dbReference type="AlphaFoldDB" id="D6RP69"/>
<name>D6RP69_COPC7</name>
<dbReference type="RefSeq" id="XP_002910686.1">
    <property type="nucleotide sequence ID" value="XM_002910640.1"/>
</dbReference>
<dbReference type="KEGG" id="cci:CC1G_15017"/>
<keyword evidence="3" id="KW-1185">Reference proteome</keyword>
<comment type="caution">
    <text evidence="2">The sequence shown here is derived from an EMBL/GenBank/DDBJ whole genome shotgun (WGS) entry which is preliminary data.</text>
</comment>
<gene>
    <name evidence="2" type="ORF">CC1G_15017</name>
</gene>
<dbReference type="InParanoid" id="D6RP69"/>
<dbReference type="GeneID" id="9378646"/>
<evidence type="ECO:0000256" key="1">
    <source>
        <dbReference type="SAM" id="MobiDB-lite"/>
    </source>
</evidence>
<reference evidence="2 3" key="1">
    <citation type="journal article" date="2010" name="Proc. Natl. Acad. Sci. U.S.A.">
        <title>Insights into evolution of multicellular fungi from the assembled chromosomes of the mushroom Coprinopsis cinerea (Coprinus cinereus).</title>
        <authorList>
            <person name="Stajich J.E."/>
            <person name="Wilke S.K."/>
            <person name="Ahren D."/>
            <person name="Au C.H."/>
            <person name="Birren B.W."/>
            <person name="Borodovsky M."/>
            <person name="Burns C."/>
            <person name="Canback B."/>
            <person name="Casselton L.A."/>
            <person name="Cheng C.K."/>
            <person name="Deng J."/>
            <person name="Dietrich F.S."/>
            <person name="Fargo D.C."/>
            <person name="Farman M.L."/>
            <person name="Gathman A.C."/>
            <person name="Goldberg J."/>
            <person name="Guigo R."/>
            <person name="Hoegger P.J."/>
            <person name="Hooker J.B."/>
            <person name="Huggins A."/>
            <person name="James T.Y."/>
            <person name="Kamada T."/>
            <person name="Kilaru S."/>
            <person name="Kodira C."/>
            <person name="Kues U."/>
            <person name="Kupfer D."/>
            <person name="Kwan H.S."/>
            <person name="Lomsadze A."/>
            <person name="Li W."/>
            <person name="Lilly W.W."/>
            <person name="Ma L.J."/>
            <person name="Mackey A.J."/>
            <person name="Manning G."/>
            <person name="Martin F."/>
            <person name="Muraguchi H."/>
            <person name="Natvig D.O."/>
            <person name="Palmerini H."/>
            <person name="Ramesh M.A."/>
            <person name="Rehmeyer C.J."/>
            <person name="Roe B.A."/>
            <person name="Shenoy N."/>
            <person name="Stanke M."/>
            <person name="Ter-Hovhannisyan V."/>
            <person name="Tunlid A."/>
            <person name="Velagapudi R."/>
            <person name="Vision T.J."/>
            <person name="Zeng Q."/>
            <person name="Zolan M.E."/>
            <person name="Pukkila P.J."/>
        </authorList>
    </citation>
    <scope>NUCLEOTIDE SEQUENCE [LARGE SCALE GENOMIC DNA]</scope>
    <source>
        <strain evidence="3">Okayama-7 / 130 / ATCC MYA-4618 / FGSC 9003</strain>
    </source>
</reference>
<proteinExistence type="predicted"/>
<accession>D6RP69</accession>
<sequence length="133" mass="15050">MRGPDAQACRSAGAPRAIISIPQHLALSLRASMAKQERRGRSKKRERDARDASKTMNWDCQSHKSCFSKQRDVEARDIHRVSEFCVNQEPEGSAAPNPELEVYRGDNKSPAMFRRFRPQKVGDENGILDLKGR</sequence>